<keyword evidence="1" id="KW-0732">Signal</keyword>
<dbReference type="PROSITE" id="PS50022">
    <property type="entry name" value="FA58C_3"/>
    <property type="match status" value="2"/>
</dbReference>
<feature type="domain" description="F5/8 type C" evidence="2">
    <location>
        <begin position="165"/>
        <end position="299"/>
    </location>
</feature>
<dbReference type="InterPro" id="IPR051941">
    <property type="entry name" value="BG_Antigen-Binding_Lectin"/>
</dbReference>
<feature type="signal peptide" evidence="1">
    <location>
        <begin position="1"/>
        <end position="33"/>
    </location>
</feature>
<protein>
    <submittedName>
        <fullName evidence="3">Coagulation factor 5/8 type</fullName>
    </submittedName>
</protein>
<evidence type="ECO:0000259" key="2">
    <source>
        <dbReference type="PROSITE" id="PS50022"/>
    </source>
</evidence>
<proteinExistence type="predicted"/>
<feature type="domain" description="F5/8 type C" evidence="2">
    <location>
        <begin position="26"/>
        <end position="163"/>
    </location>
</feature>
<evidence type="ECO:0000313" key="3">
    <source>
        <dbReference type="EMBL" id="GIJ53331.1"/>
    </source>
</evidence>
<gene>
    <name evidence="3" type="ORF">Vau01_008470</name>
</gene>
<keyword evidence="4" id="KW-1185">Reference proteome</keyword>
<reference evidence="3" key="1">
    <citation type="submission" date="2021-01" db="EMBL/GenBank/DDBJ databases">
        <title>Whole genome shotgun sequence of Virgisporangium aurantiacum NBRC 16421.</title>
        <authorList>
            <person name="Komaki H."/>
            <person name="Tamura T."/>
        </authorList>
    </citation>
    <scope>NUCLEOTIDE SEQUENCE</scope>
    <source>
        <strain evidence="3">NBRC 16421</strain>
    </source>
</reference>
<feature type="chain" id="PRO_5035229133" evidence="1">
    <location>
        <begin position="34"/>
        <end position="865"/>
    </location>
</feature>
<dbReference type="InterPro" id="IPR008979">
    <property type="entry name" value="Galactose-bd-like_sf"/>
</dbReference>
<name>A0A8J3Z156_9ACTN</name>
<dbReference type="PANTHER" id="PTHR45713:SF6">
    <property type="entry name" value="F5_8 TYPE C DOMAIN-CONTAINING PROTEIN"/>
    <property type="match status" value="1"/>
</dbReference>
<dbReference type="SUPFAM" id="SSF49785">
    <property type="entry name" value="Galactose-binding domain-like"/>
    <property type="match status" value="2"/>
</dbReference>
<accession>A0A8J3Z156</accession>
<dbReference type="RefSeq" id="WP_373320164.1">
    <property type="nucleotide sequence ID" value="NZ_BOPG01000006.1"/>
</dbReference>
<evidence type="ECO:0000313" key="4">
    <source>
        <dbReference type="Proteomes" id="UP000612585"/>
    </source>
</evidence>
<dbReference type="Pfam" id="PF22633">
    <property type="entry name" value="F5_F8_type_C_2"/>
    <property type="match status" value="1"/>
</dbReference>
<dbReference type="CDD" id="cd23669">
    <property type="entry name" value="GH55_SacteLam55A-like"/>
    <property type="match status" value="1"/>
</dbReference>
<organism evidence="3 4">
    <name type="scientific">Virgisporangium aurantiacum</name>
    <dbReference type="NCBI Taxonomy" id="175570"/>
    <lineage>
        <taxon>Bacteria</taxon>
        <taxon>Bacillati</taxon>
        <taxon>Actinomycetota</taxon>
        <taxon>Actinomycetes</taxon>
        <taxon>Micromonosporales</taxon>
        <taxon>Micromonosporaceae</taxon>
        <taxon>Virgisporangium</taxon>
    </lineage>
</organism>
<comment type="caution">
    <text evidence="3">The sequence shown here is derived from an EMBL/GenBank/DDBJ whole genome shotgun (WGS) entry which is preliminary data.</text>
</comment>
<dbReference type="InterPro" id="IPR059186">
    <property type="entry name" value="SACTE_4363"/>
</dbReference>
<sequence>MTAEYLAPQRMRPAFLVVLLTLVPLLFAAPARAADPLISQGRPATASSAESAAMGAAAAAVDGNTGTRWSSAFSDPQWIQVDLGATATITQVTLQWEAAYAQSFQLQVSADASAWTTVYSTTTGTGGTQTLAVTGSGRYVRLTGTVRATAYGYSLFEFQVFGTVGGGTTCGTTNAALNRTATASSAENAATGASAAVDGNAGTRWSSAFSDPQWIQVDLGSSQTVCRVILQWEAAYATAFQVQLSGNGTTWTTVHSTTTGTGGTQTLTVTGTGRYVRVNGTARATAYGYSLWEFGVNTTGGGTDPGPVEPTDPFNPNFGPNVNVFDPSTSTATIQNRLNTLFTQQETNQFGPQRYAVLFKPGTYTADVNLGFFTQVAGLGMSPDDVNLNGHVRAEAFWMGGNATQNFWRSAENLSVTLPAGVQVERWAVSQAAPYRRMHLRGGGNQIQLWNGGDGWSSGGFMADTKIDGQVVSGSQQQWYSRNSEFGSWAGSVWNMVFQGVAGAPPNHFPNPSHTVIATTPTVREKPFLYVTGSGEYRVFVPALRANSTGTTWFGKTPAGSSISLSDFFVVRPGATAAQINTALAAGKNLLVTPGTHRINETIRVTRPDTVVLGLGLATFLPENGIVAMTVADVAGVKVAGIMFDAGPVNSPVLMEVGPAGSSANNAANPISLHDVFFRIGGAGVAKATNTLTVNSDYVIGDHMWLWRADHGDGVGWTVNTADTGLTVNGDNVTMYGLFVEHYQKYQTVWNGNGGRTYFYQNEMPYDPPNQGAWMNGSTRGYAAYKVADSVTTHEAYGLGSYCVFFGDPSVVGERAFEVPNRAGVRFTNMVIVSLGGVGTINRVINNVGGPANSTTQIVYLTGYP</sequence>
<dbReference type="InterPro" id="IPR000421">
    <property type="entry name" value="FA58C"/>
</dbReference>
<dbReference type="Pfam" id="PF00754">
    <property type="entry name" value="F5_F8_type_C"/>
    <property type="match status" value="1"/>
</dbReference>
<dbReference type="EMBL" id="BOPG01000006">
    <property type="protein sequence ID" value="GIJ53331.1"/>
    <property type="molecule type" value="Genomic_DNA"/>
</dbReference>
<dbReference type="Proteomes" id="UP000612585">
    <property type="component" value="Unassembled WGS sequence"/>
</dbReference>
<dbReference type="SMART" id="SM00231">
    <property type="entry name" value="FA58C"/>
    <property type="match status" value="2"/>
</dbReference>
<dbReference type="Gene3D" id="2.60.120.260">
    <property type="entry name" value="Galactose-binding domain-like"/>
    <property type="match status" value="2"/>
</dbReference>
<dbReference type="AlphaFoldDB" id="A0A8J3Z156"/>
<dbReference type="PANTHER" id="PTHR45713">
    <property type="entry name" value="FTP DOMAIN-CONTAINING PROTEIN"/>
    <property type="match status" value="1"/>
</dbReference>
<evidence type="ECO:0000256" key="1">
    <source>
        <dbReference type="SAM" id="SignalP"/>
    </source>
</evidence>